<dbReference type="PATRIC" id="fig|1227484.4.peg.146"/>
<comment type="caution">
    <text evidence="3">The sequence shown here is derived from an EMBL/GenBank/DDBJ whole genome shotgun (WGS) entry which is preliminary data.</text>
</comment>
<feature type="region of interest" description="Disordered" evidence="1">
    <location>
        <begin position="1"/>
        <end position="27"/>
    </location>
</feature>
<feature type="transmembrane region" description="Helical" evidence="2">
    <location>
        <begin position="74"/>
        <end position="101"/>
    </location>
</feature>
<dbReference type="Proteomes" id="UP000011514">
    <property type="component" value="Unassembled WGS sequence"/>
</dbReference>
<keyword evidence="4" id="KW-1185">Reference proteome</keyword>
<reference evidence="3 4" key="1">
    <citation type="journal article" date="2014" name="PLoS Genet.">
        <title>Phylogenetically driven sequencing of extremely halophilic archaea reveals strategies for static and dynamic osmo-response.</title>
        <authorList>
            <person name="Becker E.A."/>
            <person name="Seitzer P.M."/>
            <person name="Tritt A."/>
            <person name="Larsen D."/>
            <person name="Krusor M."/>
            <person name="Yao A.I."/>
            <person name="Wu D."/>
            <person name="Madern D."/>
            <person name="Eisen J.A."/>
            <person name="Darling A.E."/>
            <person name="Facciotti M.T."/>
        </authorList>
    </citation>
    <scope>NUCLEOTIDE SEQUENCE [LARGE SCALE GENOMIC DNA]</scope>
    <source>
        <strain evidence="3 4">DSM 1137</strain>
    </source>
</reference>
<proteinExistence type="predicted"/>
<gene>
    <name evidence="3" type="ORF">C471_00730</name>
</gene>
<sequence length="108" mass="11561">MRPRDDPTERRRRRASAQKRYRSHRGTETNLCGRRLRAGGYQALLPIATLAGVVIGGLLVALRATSALLREWSLAIAVLLAVAGCWLCAVAVAHVAATVVARGSGTSR</sequence>
<evidence type="ECO:0000256" key="2">
    <source>
        <dbReference type="SAM" id="Phobius"/>
    </source>
</evidence>
<organism evidence="3 4">
    <name type="scientific">Halorubrum saccharovorum DSM 1137</name>
    <dbReference type="NCBI Taxonomy" id="1227484"/>
    <lineage>
        <taxon>Archaea</taxon>
        <taxon>Methanobacteriati</taxon>
        <taxon>Methanobacteriota</taxon>
        <taxon>Stenosarchaea group</taxon>
        <taxon>Halobacteria</taxon>
        <taxon>Halobacteriales</taxon>
        <taxon>Haloferacaceae</taxon>
        <taxon>Halorubrum</taxon>
    </lineage>
</organism>
<accession>M0E721</accession>
<dbReference type="AlphaFoldDB" id="M0E721"/>
<dbReference type="EMBL" id="AOJE01000005">
    <property type="protein sequence ID" value="ELZ43596.1"/>
    <property type="molecule type" value="Genomic_DNA"/>
</dbReference>
<feature type="compositionally biased region" description="Basic residues" evidence="1">
    <location>
        <begin position="10"/>
        <end position="24"/>
    </location>
</feature>
<evidence type="ECO:0000313" key="3">
    <source>
        <dbReference type="EMBL" id="ELZ43596.1"/>
    </source>
</evidence>
<protein>
    <submittedName>
        <fullName evidence="3">Uncharacterized protein</fullName>
    </submittedName>
</protein>
<keyword evidence="2" id="KW-0812">Transmembrane</keyword>
<dbReference type="RefSeq" id="WP_004045837.1">
    <property type="nucleotide sequence ID" value="NZ_AOJE01000005.1"/>
</dbReference>
<evidence type="ECO:0000313" key="4">
    <source>
        <dbReference type="Proteomes" id="UP000011514"/>
    </source>
</evidence>
<feature type="transmembrane region" description="Helical" evidence="2">
    <location>
        <begin position="43"/>
        <end position="62"/>
    </location>
</feature>
<evidence type="ECO:0000256" key="1">
    <source>
        <dbReference type="SAM" id="MobiDB-lite"/>
    </source>
</evidence>
<name>M0E721_9EURY</name>
<keyword evidence="2" id="KW-0472">Membrane</keyword>
<keyword evidence="2" id="KW-1133">Transmembrane helix</keyword>